<feature type="region of interest" description="Disordered" evidence="7">
    <location>
        <begin position="325"/>
        <end position="397"/>
    </location>
</feature>
<dbReference type="PROSITE" id="PS50179">
    <property type="entry name" value="VHS"/>
    <property type="match status" value="1"/>
</dbReference>
<evidence type="ECO:0000256" key="4">
    <source>
        <dbReference type="ARBA" id="ARBA00022553"/>
    </source>
</evidence>
<dbReference type="Gene3D" id="1.20.58.160">
    <property type="match status" value="1"/>
</dbReference>
<dbReference type="GO" id="GO:0016020">
    <property type="term" value="C:membrane"/>
    <property type="evidence" value="ECO:0007669"/>
    <property type="project" value="UniProtKB-SubCell"/>
</dbReference>
<keyword evidence="11" id="KW-1185">Reference proteome</keyword>
<keyword evidence="5" id="KW-0653">Protein transport</keyword>
<dbReference type="PANTHER" id="PTHR46646">
    <property type="entry name" value="TOM1-LIKE PROTEIN 1"/>
    <property type="match status" value="1"/>
</dbReference>
<comment type="similarity">
    <text evidence="2">Belongs to the TOM1 family.</text>
</comment>
<dbReference type="PROSITE" id="PS50909">
    <property type="entry name" value="GAT"/>
    <property type="match status" value="1"/>
</dbReference>
<evidence type="ECO:0000256" key="7">
    <source>
        <dbReference type="SAM" id="MobiDB-lite"/>
    </source>
</evidence>
<dbReference type="InterPro" id="IPR044836">
    <property type="entry name" value="TOL_plant"/>
</dbReference>
<evidence type="ECO:0000256" key="6">
    <source>
        <dbReference type="ARBA" id="ARBA00023136"/>
    </source>
</evidence>
<dbReference type="AlphaFoldDB" id="A0ABD3EKN4"/>
<dbReference type="CDD" id="cd03561">
    <property type="entry name" value="VHS"/>
    <property type="match status" value="1"/>
</dbReference>
<dbReference type="SUPFAM" id="SSF89009">
    <property type="entry name" value="GAT-like domain"/>
    <property type="match status" value="1"/>
</dbReference>
<accession>A0ABD3EKN4</accession>
<evidence type="ECO:0000256" key="1">
    <source>
        <dbReference type="ARBA" id="ARBA00004170"/>
    </source>
</evidence>
<comment type="subcellular location">
    <subcellularLocation>
        <location evidence="1">Membrane</location>
        <topology evidence="1">Peripheral membrane protein</topology>
    </subcellularLocation>
</comment>
<dbReference type="FunFam" id="1.25.40.90:FF:000038">
    <property type="entry name" value="TOM1-like protein 2"/>
    <property type="match status" value="1"/>
</dbReference>
<evidence type="ECO:0000313" key="10">
    <source>
        <dbReference type="EMBL" id="KAL3653799.1"/>
    </source>
</evidence>
<feature type="domain" description="GAT" evidence="9">
    <location>
        <begin position="221"/>
        <end position="308"/>
    </location>
</feature>
<dbReference type="GO" id="GO:0015031">
    <property type="term" value="P:protein transport"/>
    <property type="evidence" value="ECO:0007669"/>
    <property type="project" value="UniProtKB-KW"/>
</dbReference>
<dbReference type="InterPro" id="IPR004152">
    <property type="entry name" value="GAT_dom"/>
</dbReference>
<feature type="compositionally biased region" description="Basic and acidic residues" evidence="7">
    <location>
        <begin position="329"/>
        <end position="340"/>
    </location>
</feature>
<feature type="compositionally biased region" description="Basic and acidic residues" evidence="7">
    <location>
        <begin position="382"/>
        <end position="397"/>
    </location>
</feature>
<dbReference type="Pfam" id="PF03127">
    <property type="entry name" value="GAT"/>
    <property type="match status" value="1"/>
</dbReference>
<dbReference type="SUPFAM" id="SSF48464">
    <property type="entry name" value="ENTH/VHS domain"/>
    <property type="match status" value="1"/>
</dbReference>
<dbReference type="InterPro" id="IPR038425">
    <property type="entry name" value="GAT_sf"/>
</dbReference>
<organism evidence="10 11">
    <name type="scientific">Castilleja foliolosa</name>
    <dbReference type="NCBI Taxonomy" id="1961234"/>
    <lineage>
        <taxon>Eukaryota</taxon>
        <taxon>Viridiplantae</taxon>
        <taxon>Streptophyta</taxon>
        <taxon>Embryophyta</taxon>
        <taxon>Tracheophyta</taxon>
        <taxon>Spermatophyta</taxon>
        <taxon>Magnoliopsida</taxon>
        <taxon>eudicotyledons</taxon>
        <taxon>Gunneridae</taxon>
        <taxon>Pentapetalae</taxon>
        <taxon>asterids</taxon>
        <taxon>lamiids</taxon>
        <taxon>Lamiales</taxon>
        <taxon>Orobanchaceae</taxon>
        <taxon>Pedicularideae</taxon>
        <taxon>Castillejinae</taxon>
        <taxon>Castilleja</taxon>
    </lineage>
</organism>
<evidence type="ECO:0000256" key="2">
    <source>
        <dbReference type="ARBA" id="ARBA00007708"/>
    </source>
</evidence>
<sequence length="397" mass="44157">MSDNLMEKVNALGERLKIGGSEVGQKITAGMSSMSFKMKEFFQGPNQADKLVEDATAETLDEPDWAMNLELCDMINHDKISSVELIRGIKKRIMLKSPRIQYLALVLLETVVKNCEKAFSEVAAERVLDEMVKLIDDPQTVVNNRNKTLMLIESWGESSDELRYLPVYEETYKSLKSRVRFPGRDNESLAPIFTPTRSVVASEPNAPLEQQFHHDIPVQSFSAEQTKEAFDVAKNSIELLSTVLSSSPQEDALQDDLTITLLHQCRESQYTVQTIIETAGENEALLFEALNVNDEIQKVLSKYEDMKKPLVVQQELEPAMIPVAMEPDDSPRVSKEEVLVRKPTGPRAGSHGGGNNDDMMDDLDEMIFGKKAAGGGGGTSESGHDAEKKSKDDLISF</sequence>
<dbReference type="Proteomes" id="UP001632038">
    <property type="component" value="Unassembled WGS sequence"/>
</dbReference>
<reference evidence="11" key="1">
    <citation type="journal article" date="2024" name="IScience">
        <title>Strigolactones Initiate the Formation of Haustorium-like Structures in Castilleja.</title>
        <authorList>
            <person name="Buerger M."/>
            <person name="Peterson D."/>
            <person name="Chory J."/>
        </authorList>
    </citation>
    <scope>NUCLEOTIDE SEQUENCE [LARGE SCALE GENOMIC DNA]</scope>
</reference>
<evidence type="ECO:0000313" key="11">
    <source>
        <dbReference type="Proteomes" id="UP001632038"/>
    </source>
</evidence>
<name>A0ABD3EKN4_9LAMI</name>
<protein>
    <submittedName>
        <fullName evidence="10">3'(2'),5'-bisphosphate nucleotidase/inositol-1,4-bisphosphate 1-phosphatase</fullName>
    </submittedName>
</protein>
<evidence type="ECO:0000256" key="3">
    <source>
        <dbReference type="ARBA" id="ARBA00022448"/>
    </source>
</evidence>
<evidence type="ECO:0000259" key="9">
    <source>
        <dbReference type="PROSITE" id="PS50909"/>
    </source>
</evidence>
<dbReference type="EMBL" id="JAVIJP010000005">
    <property type="protein sequence ID" value="KAL3653799.1"/>
    <property type="molecule type" value="Genomic_DNA"/>
</dbReference>
<comment type="caution">
    <text evidence="10">The sequence shown here is derived from an EMBL/GenBank/DDBJ whole genome shotgun (WGS) entry which is preliminary data.</text>
</comment>
<evidence type="ECO:0000256" key="5">
    <source>
        <dbReference type="ARBA" id="ARBA00022927"/>
    </source>
</evidence>
<keyword evidence="3" id="KW-0813">Transport</keyword>
<keyword evidence="4" id="KW-0597">Phosphoprotein</keyword>
<dbReference type="InterPro" id="IPR008942">
    <property type="entry name" value="ENTH_VHS"/>
</dbReference>
<keyword evidence="6" id="KW-0472">Membrane</keyword>
<dbReference type="InterPro" id="IPR002014">
    <property type="entry name" value="VHS_dom"/>
</dbReference>
<proteinExistence type="inferred from homology"/>
<dbReference type="SMART" id="SM00288">
    <property type="entry name" value="VHS"/>
    <property type="match status" value="1"/>
</dbReference>
<dbReference type="GO" id="GO:0005737">
    <property type="term" value="C:cytoplasm"/>
    <property type="evidence" value="ECO:0007669"/>
    <property type="project" value="UniProtKB-ARBA"/>
</dbReference>
<dbReference type="Gene3D" id="1.25.40.90">
    <property type="match status" value="1"/>
</dbReference>
<dbReference type="Pfam" id="PF00790">
    <property type="entry name" value="VHS"/>
    <property type="match status" value="1"/>
</dbReference>
<evidence type="ECO:0000259" key="8">
    <source>
        <dbReference type="PROSITE" id="PS50179"/>
    </source>
</evidence>
<dbReference type="PANTHER" id="PTHR46646:SF1">
    <property type="entry name" value="TOM1-LIKE PROTEIN 1"/>
    <property type="match status" value="1"/>
</dbReference>
<gene>
    <name evidence="10" type="primary">TOL1_1</name>
    <name evidence="10" type="ORF">CASFOL_003480</name>
</gene>
<feature type="domain" description="VHS" evidence="8">
    <location>
        <begin position="55"/>
        <end position="178"/>
    </location>
</feature>